<dbReference type="SUPFAM" id="SSF55174">
    <property type="entry name" value="Alpha-L RNA-binding motif"/>
    <property type="match status" value="1"/>
</dbReference>
<dbReference type="InterPro" id="IPR024088">
    <property type="entry name" value="Tyr-tRNA-ligase_bac-type"/>
</dbReference>
<evidence type="ECO:0000313" key="12">
    <source>
        <dbReference type="Proteomes" id="UP000179069"/>
    </source>
</evidence>
<evidence type="ECO:0000256" key="8">
    <source>
        <dbReference type="NCBIfam" id="TIGR00234"/>
    </source>
</evidence>
<evidence type="ECO:0000256" key="1">
    <source>
        <dbReference type="ARBA" id="ARBA00013160"/>
    </source>
</evidence>
<keyword evidence="2 10" id="KW-0436">Ligase</keyword>
<name>A0A1G1VPD3_9BACT</name>
<dbReference type="InterPro" id="IPR002305">
    <property type="entry name" value="aa-tRNA-synth_Ic"/>
</dbReference>
<dbReference type="CDD" id="cd00165">
    <property type="entry name" value="S4"/>
    <property type="match status" value="1"/>
</dbReference>
<dbReference type="EC" id="6.1.1.1" evidence="1 8"/>
<keyword evidence="6 10" id="KW-0030">Aminoacyl-tRNA synthetase</keyword>
<evidence type="ECO:0000256" key="6">
    <source>
        <dbReference type="ARBA" id="ARBA00023146"/>
    </source>
</evidence>
<gene>
    <name evidence="11" type="ORF">A2785_02500</name>
</gene>
<dbReference type="GO" id="GO:0003723">
    <property type="term" value="F:RNA binding"/>
    <property type="evidence" value="ECO:0007669"/>
    <property type="project" value="UniProtKB-KW"/>
</dbReference>
<dbReference type="GO" id="GO:0005829">
    <property type="term" value="C:cytosol"/>
    <property type="evidence" value="ECO:0007669"/>
    <property type="project" value="TreeGrafter"/>
</dbReference>
<protein>
    <recommendedName>
        <fullName evidence="1 8">Tyrosine--tRNA ligase</fullName>
        <ecNumber evidence="1 8">6.1.1.1</ecNumber>
    </recommendedName>
</protein>
<keyword evidence="9" id="KW-0694">RNA-binding</keyword>
<evidence type="ECO:0000256" key="4">
    <source>
        <dbReference type="ARBA" id="ARBA00022840"/>
    </source>
</evidence>
<evidence type="ECO:0000256" key="2">
    <source>
        <dbReference type="ARBA" id="ARBA00022598"/>
    </source>
</evidence>
<comment type="catalytic activity">
    <reaction evidence="7">
        <text>tRNA(Tyr) + L-tyrosine + ATP = L-tyrosyl-tRNA(Tyr) + AMP + diphosphate + H(+)</text>
        <dbReference type="Rhea" id="RHEA:10220"/>
        <dbReference type="Rhea" id="RHEA-COMP:9706"/>
        <dbReference type="Rhea" id="RHEA-COMP:9707"/>
        <dbReference type="ChEBI" id="CHEBI:15378"/>
        <dbReference type="ChEBI" id="CHEBI:30616"/>
        <dbReference type="ChEBI" id="CHEBI:33019"/>
        <dbReference type="ChEBI" id="CHEBI:58315"/>
        <dbReference type="ChEBI" id="CHEBI:78442"/>
        <dbReference type="ChEBI" id="CHEBI:78536"/>
        <dbReference type="ChEBI" id="CHEBI:456215"/>
        <dbReference type="EC" id="6.1.1.1"/>
    </reaction>
</comment>
<dbReference type="PROSITE" id="PS50889">
    <property type="entry name" value="S4"/>
    <property type="match status" value="1"/>
</dbReference>
<proteinExistence type="inferred from homology"/>
<evidence type="ECO:0000256" key="3">
    <source>
        <dbReference type="ARBA" id="ARBA00022741"/>
    </source>
</evidence>
<dbReference type="Gene3D" id="1.10.240.10">
    <property type="entry name" value="Tyrosyl-Transfer RNA Synthetase"/>
    <property type="match status" value="1"/>
</dbReference>
<dbReference type="PRINTS" id="PR01040">
    <property type="entry name" value="TRNASYNTHTYR"/>
</dbReference>
<dbReference type="PANTHER" id="PTHR11766:SF1">
    <property type="entry name" value="TYROSINE--TRNA LIGASE"/>
    <property type="match status" value="1"/>
</dbReference>
<dbReference type="EMBL" id="MHCI01000004">
    <property type="protein sequence ID" value="OGY17261.1"/>
    <property type="molecule type" value="Genomic_DNA"/>
</dbReference>
<dbReference type="PANTHER" id="PTHR11766">
    <property type="entry name" value="TYROSYL-TRNA SYNTHETASE"/>
    <property type="match status" value="1"/>
</dbReference>
<dbReference type="InterPro" id="IPR002307">
    <property type="entry name" value="Tyr-tRNA-ligase"/>
</dbReference>
<evidence type="ECO:0000256" key="9">
    <source>
        <dbReference type="PROSITE-ProRule" id="PRU00182"/>
    </source>
</evidence>
<dbReference type="GO" id="GO:0005524">
    <property type="term" value="F:ATP binding"/>
    <property type="evidence" value="ECO:0007669"/>
    <property type="project" value="UniProtKB-KW"/>
</dbReference>
<comment type="caution">
    <text evidence="11">The sequence shown here is derived from an EMBL/GenBank/DDBJ whole genome shotgun (WGS) entry which is preliminary data.</text>
</comment>
<dbReference type="Gene3D" id="3.10.290.10">
    <property type="entry name" value="RNA-binding S4 domain"/>
    <property type="match status" value="1"/>
</dbReference>
<reference evidence="11 12" key="1">
    <citation type="journal article" date="2016" name="Nat. Commun.">
        <title>Thousands of microbial genomes shed light on interconnected biogeochemical processes in an aquifer system.</title>
        <authorList>
            <person name="Anantharaman K."/>
            <person name="Brown C.T."/>
            <person name="Hug L.A."/>
            <person name="Sharon I."/>
            <person name="Castelle C.J."/>
            <person name="Probst A.J."/>
            <person name="Thomas B.C."/>
            <person name="Singh A."/>
            <person name="Wilkins M.J."/>
            <person name="Karaoz U."/>
            <person name="Brodie E.L."/>
            <person name="Williams K.H."/>
            <person name="Hubbard S.S."/>
            <person name="Banfield J.F."/>
        </authorList>
    </citation>
    <scope>NUCLEOTIDE SEQUENCE [LARGE SCALE GENOMIC DNA]</scope>
</reference>
<dbReference type="AlphaFoldDB" id="A0A1G1VPD3"/>
<dbReference type="CDD" id="cd00805">
    <property type="entry name" value="TyrRS_core"/>
    <property type="match status" value="1"/>
</dbReference>
<dbReference type="InterPro" id="IPR036986">
    <property type="entry name" value="S4_RNA-bd_sf"/>
</dbReference>
<keyword evidence="3 10" id="KW-0547">Nucleotide-binding</keyword>
<evidence type="ECO:0000256" key="5">
    <source>
        <dbReference type="ARBA" id="ARBA00022917"/>
    </source>
</evidence>
<evidence type="ECO:0000256" key="7">
    <source>
        <dbReference type="ARBA" id="ARBA00048248"/>
    </source>
</evidence>
<dbReference type="Gene3D" id="3.40.50.620">
    <property type="entry name" value="HUPs"/>
    <property type="match status" value="1"/>
</dbReference>
<evidence type="ECO:0000256" key="10">
    <source>
        <dbReference type="RuleBase" id="RU363036"/>
    </source>
</evidence>
<keyword evidence="4 10" id="KW-0067">ATP-binding</keyword>
<evidence type="ECO:0000313" key="11">
    <source>
        <dbReference type="EMBL" id="OGY17261.1"/>
    </source>
</evidence>
<dbReference type="InterPro" id="IPR014729">
    <property type="entry name" value="Rossmann-like_a/b/a_fold"/>
</dbReference>
<sequence>MSRTVHTQSLALLHRRVQKVLPSQEGLSKLMSERKIRLYQGFDPTGYRLHLGHTVGLRKLMEFANLGHEVIFLFGTGTVLVGDPSQRQKARNLITQKEIENNIKDWKRQVKPIVDLSKVIIRENGDWLTNLKLKDIIEIASKISAIQLFKREMFQRRIEAGDTVWYHETLYPLLQAYDSVVMDVDLEIGGTDQEFNMLIGRELMRKMKGKQKYILTTPMILGTDGKQMSKTSGNCIWLNDPPDEMFGKLMRIPDNELSSYLTNITDIPVDEITSLLKDPLAAKKRLALEVTGQFHGANTASQAQQSFEAVVQKGEIPENITQVSLKPGSLSLLALCRQADLGVSHAQIKRIIMQGGVEWNGERLTDPQQTLDIQGGGILKFGKRSYRKIVLKQKPVNGKE</sequence>
<dbReference type="Proteomes" id="UP000179069">
    <property type="component" value="Unassembled WGS sequence"/>
</dbReference>
<comment type="similarity">
    <text evidence="10">Belongs to the class-I aminoacyl-tRNA synthetase family.</text>
</comment>
<organism evidence="11 12">
    <name type="scientific">Candidatus Chisholmbacteria bacterium RIFCSPHIGHO2_01_FULL_49_18</name>
    <dbReference type="NCBI Taxonomy" id="1797590"/>
    <lineage>
        <taxon>Bacteria</taxon>
        <taxon>Candidatus Chisholmiibacteriota</taxon>
    </lineage>
</organism>
<dbReference type="GO" id="GO:0006437">
    <property type="term" value="P:tyrosyl-tRNA aminoacylation"/>
    <property type="evidence" value="ECO:0007669"/>
    <property type="project" value="UniProtKB-UniRule"/>
</dbReference>
<keyword evidence="5 10" id="KW-0648">Protein biosynthesis</keyword>
<dbReference type="NCBIfam" id="TIGR00234">
    <property type="entry name" value="tyrS"/>
    <property type="match status" value="1"/>
</dbReference>
<dbReference type="SUPFAM" id="SSF52374">
    <property type="entry name" value="Nucleotidylyl transferase"/>
    <property type="match status" value="1"/>
</dbReference>
<dbReference type="GO" id="GO:0004831">
    <property type="term" value="F:tyrosine-tRNA ligase activity"/>
    <property type="evidence" value="ECO:0007669"/>
    <property type="project" value="UniProtKB-UniRule"/>
</dbReference>
<accession>A0A1G1VPD3</accession>
<dbReference type="Pfam" id="PF00579">
    <property type="entry name" value="tRNA-synt_1b"/>
    <property type="match status" value="1"/>
</dbReference>